<dbReference type="FunFam" id="2.60.40.10:FF:001259">
    <property type="entry name" value="Immunoglobulin heavy variable 13-2"/>
    <property type="match status" value="1"/>
</dbReference>
<dbReference type="GO" id="GO:0002250">
    <property type="term" value="P:adaptive immune response"/>
    <property type="evidence" value="ECO:0007669"/>
    <property type="project" value="UniProtKB-KW"/>
</dbReference>
<dbReference type="GO" id="GO:0005576">
    <property type="term" value="C:extracellular region"/>
    <property type="evidence" value="ECO:0007669"/>
    <property type="project" value="UniProtKB-ARBA"/>
</dbReference>
<reference evidence="5" key="2">
    <citation type="submission" date="2025-09" db="UniProtKB">
        <authorList>
            <consortium name="Ensembl"/>
        </authorList>
    </citation>
    <scope>IDENTIFICATION</scope>
</reference>
<dbReference type="GO" id="GO:0019814">
    <property type="term" value="C:immunoglobulin complex"/>
    <property type="evidence" value="ECO:0007669"/>
    <property type="project" value="UniProtKB-KW"/>
</dbReference>
<dbReference type="Ensembl" id="ENSLLTT00000005826.1">
    <property type="protein sequence ID" value="ENSLLTP00000005597.1"/>
    <property type="gene ID" value="ENSLLTG00000004291.1"/>
</dbReference>
<name>A0A8C5RPP9_LATLA</name>
<evidence type="ECO:0000259" key="4">
    <source>
        <dbReference type="PROSITE" id="PS50835"/>
    </source>
</evidence>
<proteinExistence type="predicted"/>
<evidence type="ECO:0000256" key="1">
    <source>
        <dbReference type="ARBA" id="ARBA00022859"/>
    </source>
</evidence>
<protein>
    <recommendedName>
        <fullName evidence="4">Ig-like domain-containing protein</fullName>
    </recommendedName>
</protein>
<keyword evidence="3" id="KW-1280">Immunoglobulin</keyword>
<evidence type="ECO:0000313" key="6">
    <source>
        <dbReference type="Proteomes" id="UP000694406"/>
    </source>
</evidence>
<sequence length="128" mass="14648">MQEIALKQITFVLGVQSQVHLVESGGDVRRPGESLHLSCQASGFTFSRYYMYWVRQAPEKGLEWLAYINSASSDINYSDKVKGHFTVSRDNAKSQLYLQMNILKPEHMAVYYCESEARQEPSFLQSNS</sequence>
<dbReference type="SMART" id="SM00406">
    <property type="entry name" value="IGv"/>
    <property type="match status" value="1"/>
</dbReference>
<keyword evidence="2" id="KW-1064">Adaptive immunity</keyword>
<evidence type="ECO:0000313" key="5">
    <source>
        <dbReference type="Ensembl" id="ENSLLTP00000005597.1"/>
    </source>
</evidence>
<accession>A0A8C5RPP9</accession>
<organism evidence="5 6">
    <name type="scientific">Laticauda laticaudata</name>
    <name type="common">Blue-ringed sea krait</name>
    <name type="synonym">Blue-lipped sea krait</name>
    <dbReference type="NCBI Taxonomy" id="8630"/>
    <lineage>
        <taxon>Eukaryota</taxon>
        <taxon>Metazoa</taxon>
        <taxon>Chordata</taxon>
        <taxon>Craniata</taxon>
        <taxon>Vertebrata</taxon>
        <taxon>Euteleostomi</taxon>
        <taxon>Lepidosauria</taxon>
        <taxon>Squamata</taxon>
        <taxon>Bifurcata</taxon>
        <taxon>Unidentata</taxon>
        <taxon>Episquamata</taxon>
        <taxon>Toxicofera</taxon>
        <taxon>Serpentes</taxon>
        <taxon>Colubroidea</taxon>
        <taxon>Elapidae</taxon>
        <taxon>Laticaudinae</taxon>
        <taxon>Laticauda</taxon>
    </lineage>
</organism>
<dbReference type="GeneTree" id="ENSGT01050000244936"/>
<dbReference type="InterPro" id="IPR036179">
    <property type="entry name" value="Ig-like_dom_sf"/>
</dbReference>
<dbReference type="InterPro" id="IPR007110">
    <property type="entry name" value="Ig-like_dom"/>
</dbReference>
<dbReference type="SUPFAM" id="SSF48726">
    <property type="entry name" value="Immunoglobulin"/>
    <property type="match status" value="1"/>
</dbReference>
<dbReference type="AlphaFoldDB" id="A0A8C5RPP9"/>
<dbReference type="Gene3D" id="2.60.40.10">
    <property type="entry name" value="Immunoglobulins"/>
    <property type="match status" value="1"/>
</dbReference>
<evidence type="ECO:0000256" key="2">
    <source>
        <dbReference type="ARBA" id="ARBA00023130"/>
    </source>
</evidence>
<dbReference type="InterPro" id="IPR013783">
    <property type="entry name" value="Ig-like_fold"/>
</dbReference>
<evidence type="ECO:0000256" key="3">
    <source>
        <dbReference type="ARBA" id="ARBA00043265"/>
    </source>
</evidence>
<keyword evidence="6" id="KW-1185">Reference proteome</keyword>
<reference evidence="5" key="1">
    <citation type="submission" date="2025-08" db="UniProtKB">
        <authorList>
            <consortium name="Ensembl"/>
        </authorList>
    </citation>
    <scope>IDENTIFICATION</scope>
</reference>
<dbReference type="Pfam" id="PF07686">
    <property type="entry name" value="V-set"/>
    <property type="match status" value="1"/>
</dbReference>
<dbReference type="PANTHER" id="PTHR23266">
    <property type="entry name" value="IMMUNOGLOBULIN HEAVY CHAIN"/>
    <property type="match status" value="1"/>
</dbReference>
<keyword evidence="1" id="KW-0391">Immunity</keyword>
<dbReference type="PROSITE" id="PS50835">
    <property type="entry name" value="IG_LIKE"/>
    <property type="match status" value="1"/>
</dbReference>
<dbReference type="InterPro" id="IPR050199">
    <property type="entry name" value="IgHV"/>
</dbReference>
<feature type="domain" description="Ig-like" evidence="4">
    <location>
        <begin position="32"/>
        <end position="128"/>
    </location>
</feature>
<dbReference type="InterPro" id="IPR013106">
    <property type="entry name" value="Ig_V-set"/>
</dbReference>
<dbReference type="Proteomes" id="UP000694406">
    <property type="component" value="Unplaced"/>
</dbReference>